<protein>
    <submittedName>
        <fullName evidence="1">Uncharacterized protein</fullName>
    </submittedName>
</protein>
<organism evidence="1 2">
    <name type="scientific">Stackebrandtia albiflava</name>
    <dbReference type="NCBI Taxonomy" id="406432"/>
    <lineage>
        <taxon>Bacteria</taxon>
        <taxon>Bacillati</taxon>
        <taxon>Actinomycetota</taxon>
        <taxon>Actinomycetes</taxon>
        <taxon>Glycomycetales</taxon>
        <taxon>Glycomycetaceae</taxon>
        <taxon>Stackebrandtia</taxon>
    </lineage>
</organism>
<keyword evidence="2" id="KW-1185">Reference proteome</keyword>
<dbReference type="AntiFam" id="ANF00112">
    <property type="entry name" value="Shadow ORF (opposite phnC)"/>
</dbReference>
<evidence type="ECO:0000313" key="2">
    <source>
        <dbReference type="Proteomes" id="UP000321617"/>
    </source>
</evidence>
<sequence>MASGTIGCCGSSAMRCAASRGRNRQTSAPPAVTVPESGRCSLARVRSRVDLPHPLGPTTEVTVPDGTVRVTSSTAVTPGWEAVMRSMCSSTRCSSR</sequence>
<proteinExistence type="predicted"/>
<evidence type="ECO:0000313" key="1">
    <source>
        <dbReference type="EMBL" id="TWJ15216.1"/>
    </source>
</evidence>
<name>A0A562VBF2_9ACTN</name>
<dbReference type="AlphaFoldDB" id="A0A562VBF2"/>
<accession>A0A562VBF2</accession>
<gene>
    <name evidence="1" type="ORF">LX16_0916</name>
</gene>
<dbReference type="Proteomes" id="UP000321617">
    <property type="component" value="Unassembled WGS sequence"/>
</dbReference>
<comment type="caution">
    <text evidence="1">The sequence shown here is derived from an EMBL/GenBank/DDBJ whole genome shotgun (WGS) entry which is preliminary data.</text>
</comment>
<reference evidence="1 2" key="1">
    <citation type="journal article" date="2013" name="Stand. Genomic Sci.">
        <title>Genomic Encyclopedia of Type Strains, Phase I: The one thousand microbial genomes (KMG-I) project.</title>
        <authorList>
            <person name="Kyrpides N.C."/>
            <person name="Woyke T."/>
            <person name="Eisen J.A."/>
            <person name="Garrity G."/>
            <person name="Lilburn T.G."/>
            <person name="Beck B.J."/>
            <person name="Whitman W.B."/>
            <person name="Hugenholtz P."/>
            <person name="Klenk H.P."/>
        </authorList>
    </citation>
    <scope>NUCLEOTIDE SEQUENCE [LARGE SCALE GENOMIC DNA]</scope>
    <source>
        <strain evidence="1 2">DSM 45044</strain>
    </source>
</reference>
<dbReference type="EMBL" id="VLLL01000005">
    <property type="protein sequence ID" value="TWJ15216.1"/>
    <property type="molecule type" value="Genomic_DNA"/>
</dbReference>